<dbReference type="Pfam" id="PF00856">
    <property type="entry name" value="SET"/>
    <property type="match status" value="1"/>
</dbReference>
<dbReference type="AlphaFoldDB" id="A0AAD6AYY5"/>
<feature type="compositionally biased region" description="Basic and acidic residues" evidence="1">
    <location>
        <begin position="306"/>
        <end position="316"/>
    </location>
</feature>
<dbReference type="SMART" id="SM00317">
    <property type="entry name" value="SET"/>
    <property type="match status" value="1"/>
</dbReference>
<evidence type="ECO:0000313" key="4">
    <source>
        <dbReference type="Proteomes" id="UP001219934"/>
    </source>
</evidence>
<evidence type="ECO:0000313" key="3">
    <source>
        <dbReference type="EMBL" id="KAJ4933512.1"/>
    </source>
</evidence>
<dbReference type="InterPro" id="IPR001214">
    <property type="entry name" value="SET_dom"/>
</dbReference>
<reference evidence="3" key="1">
    <citation type="submission" date="2022-11" db="EMBL/GenBank/DDBJ databases">
        <title>Chromosome-level genome of Pogonophryne albipinna.</title>
        <authorList>
            <person name="Jo E."/>
        </authorList>
    </citation>
    <scope>NUCLEOTIDE SEQUENCE</scope>
    <source>
        <strain evidence="3">SGF0006</strain>
        <tissue evidence="3">Muscle</tissue>
    </source>
</reference>
<feature type="compositionally biased region" description="Polar residues" evidence="1">
    <location>
        <begin position="673"/>
        <end position="687"/>
    </location>
</feature>
<protein>
    <recommendedName>
        <fullName evidence="2">SET domain-containing protein</fullName>
    </recommendedName>
</protein>
<dbReference type="SUPFAM" id="SSF82199">
    <property type="entry name" value="SET domain"/>
    <property type="match status" value="1"/>
</dbReference>
<dbReference type="PROSITE" id="PS50280">
    <property type="entry name" value="SET"/>
    <property type="match status" value="1"/>
</dbReference>
<accession>A0AAD6AYY5</accession>
<proteinExistence type="predicted"/>
<feature type="compositionally biased region" description="Basic and acidic residues" evidence="1">
    <location>
        <begin position="411"/>
        <end position="420"/>
    </location>
</feature>
<evidence type="ECO:0000256" key="1">
    <source>
        <dbReference type="SAM" id="MobiDB-lite"/>
    </source>
</evidence>
<sequence>MPPRVSPLKDAQKTIQSRTDNTNKLDVKYINAVKGRGIIALGQFSKGDFVLEYRGDLITDYHPTCAGFLFSFKWRGKTWSIDASREDGSFGRLVNDDHLGPNCRMKRVDVDGKPHLCLFAIDEIKKGEEITYDYGGDDCPWRVQAPVTRDSNPDGPIESESADTRNAGPSNKPDINREAPVTRDSNPDGPIESESADTRNAGPSNKPDINREAPVTRDSNPDGPIESESADTRNAGPSNKPDINREAPVTRDSNPDGPIESESADTRNAGPSNKPDINREAPVTRDSNPDGPIESESADTRNAGHHKPDINREAPVTRDSNPDGPIESESADTRNAGPSNKPDINREAPVTRDSNPDGPIESESADTRNAGPSNKPDINREAPVTRDSNPDGPIESESADTRNAGPSNKPDINREIKDTNLEEPDELYDSSSDISGSGDEFVPDSTSESEDSDSTLTMTKKRPSLMDLFDGLCDTTLPDSGPPGAEEPCTDAMTESDDCMRGFAKTCGAKCPKSLTSTRLRKHAATLSTVLNMTDTEMDQLANFLGHDIRIHREFYRLPEKTLQLAKISKILMALEQGRLAEFHGKNLDEITIGPDERVIGSDDDEEEGSGNIEEGNCASAVDEETLLPTEGNQLPQNLERSRLPTAEETLTPTEGNQLPQNLKRSRLRTAEETLTPTEGNQLPQNLKRSRLPTAEGQESPEVHATSRPSRK</sequence>
<feature type="domain" description="SET" evidence="2">
    <location>
        <begin position="23"/>
        <end position="135"/>
    </location>
</feature>
<dbReference type="EMBL" id="JAPTMU010000013">
    <property type="protein sequence ID" value="KAJ4933512.1"/>
    <property type="molecule type" value="Genomic_DNA"/>
</dbReference>
<name>A0AAD6AYY5_9TELE</name>
<dbReference type="PANTHER" id="PTHR33480">
    <property type="entry name" value="SET DOMAIN-CONTAINING PROTEIN-RELATED"/>
    <property type="match status" value="1"/>
</dbReference>
<feature type="region of interest" description="Disordered" evidence="1">
    <location>
        <begin position="647"/>
        <end position="712"/>
    </location>
</feature>
<dbReference type="Gene3D" id="2.170.270.10">
    <property type="entry name" value="SET domain"/>
    <property type="match status" value="1"/>
</dbReference>
<dbReference type="Proteomes" id="UP001219934">
    <property type="component" value="Unassembled WGS sequence"/>
</dbReference>
<dbReference type="PANTHER" id="PTHR33480:SF5">
    <property type="entry name" value="SI:DKEY-51D8.9"/>
    <property type="match status" value="1"/>
</dbReference>
<feature type="region of interest" description="Disordered" evidence="1">
    <location>
        <begin position="143"/>
        <end position="461"/>
    </location>
</feature>
<gene>
    <name evidence="3" type="ORF">JOQ06_030338</name>
</gene>
<organism evidence="3 4">
    <name type="scientific">Pogonophryne albipinna</name>
    <dbReference type="NCBI Taxonomy" id="1090488"/>
    <lineage>
        <taxon>Eukaryota</taxon>
        <taxon>Metazoa</taxon>
        <taxon>Chordata</taxon>
        <taxon>Craniata</taxon>
        <taxon>Vertebrata</taxon>
        <taxon>Euteleostomi</taxon>
        <taxon>Actinopterygii</taxon>
        <taxon>Neopterygii</taxon>
        <taxon>Teleostei</taxon>
        <taxon>Neoteleostei</taxon>
        <taxon>Acanthomorphata</taxon>
        <taxon>Eupercaria</taxon>
        <taxon>Perciformes</taxon>
        <taxon>Notothenioidei</taxon>
        <taxon>Pogonophryne</taxon>
    </lineage>
</organism>
<feature type="region of interest" description="Disordered" evidence="1">
    <location>
        <begin position="594"/>
        <end position="620"/>
    </location>
</feature>
<comment type="caution">
    <text evidence="3">The sequence shown here is derived from an EMBL/GenBank/DDBJ whole genome shotgun (WGS) entry which is preliminary data.</text>
</comment>
<keyword evidence="4" id="KW-1185">Reference proteome</keyword>
<evidence type="ECO:0000259" key="2">
    <source>
        <dbReference type="PROSITE" id="PS50280"/>
    </source>
</evidence>
<feature type="compositionally biased region" description="Low complexity" evidence="1">
    <location>
        <begin position="429"/>
        <end position="439"/>
    </location>
</feature>
<dbReference type="InterPro" id="IPR046341">
    <property type="entry name" value="SET_dom_sf"/>
</dbReference>
<feature type="non-terminal residue" evidence="3">
    <location>
        <position position="1"/>
    </location>
</feature>